<name>A0A9D1MSH6_9PROT</name>
<reference evidence="1" key="1">
    <citation type="submission" date="2020-10" db="EMBL/GenBank/DDBJ databases">
        <authorList>
            <person name="Gilroy R."/>
        </authorList>
    </citation>
    <scope>NUCLEOTIDE SEQUENCE</scope>
    <source>
        <strain evidence="1">CHK136-897</strain>
    </source>
</reference>
<accession>A0A9D1MSH6</accession>
<dbReference type="AlphaFoldDB" id="A0A9D1MSH6"/>
<protein>
    <submittedName>
        <fullName evidence="1">Uncharacterized protein</fullName>
    </submittedName>
</protein>
<evidence type="ECO:0000313" key="2">
    <source>
        <dbReference type="Proteomes" id="UP000824142"/>
    </source>
</evidence>
<proteinExistence type="predicted"/>
<sequence>MVYEEIANSGYKISDIKTGDFIPVDSGYHFGSLDKVKRKFLADFDYFKDFFNHVDDAIKKVELQTAKPEVAAKIKQNAPGLGKKTFYL</sequence>
<gene>
    <name evidence="1" type="ORF">IAC63_04480</name>
</gene>
<comment type="caution">
    <text evidence="1">The sequence shown here is derived from an EMBL/GenBank/DDBJ whole genome shotgun (WGS) entry which is preliminary data.</text>
</comment>
<dbReference type="Proteomes" id="UP000824142">
    <property type="component" value="Unassembled WGS sequence"/>
</dbReference>
<dbReference type="EMBL" id="DVNO01000036">
    <property type="protein sequence ID" value="HIU65863.1"/>
    <property type="molecule type" value="Genomic_DNA"/>
</dbReference>
<evidence type="ECO:0000313" key="1">
    <source>
        <dbReference type="EMBL" id="HIU65863.1"/>
    </source>
</evidence>
<reference evidence="1" key="2">
    <citation type="journal article" date="2021" name="PeerJ">
        <title>Extensive microbial diversity within the chicken gut microbiome revealed by metagenomics and culture.</title>
        <authorList>
            <person name="Gilroy R."/>
            <person name="Ravi A."/>
            <person name="Getino M."/>
            <person name="Pursley I."/>
            <person name="Horton D.L."/>
            <person name="Alikhan N.F."/>
            <person name="Baker D."/>
            <person name="Gharbi K."/>
            <person name="Hall N."/>
            <person name="Watson M."/>
            <person name="Adriaenssens E.M."/>
            <person name="Foster-Nyarko E."/>
            <person name="Jarju S."/>
            <person name="Secka A."/>
            <person name="Antonio M."/>
            <person name="Oren A."/>
            <person name="Chaudhuri R.R."/>
            <person name="La Ragione R."/>
            <person name="Hildebrand F."/>
            <person name="Pallen M.J."/>
        </authorList>
    </citation>
    <scope>NUCLEOTIDE SEQUENCE</scope>
    <source>
        <strain evidence="1">CHK136-897</strain>
    </source>
</reference>
<organism evidence="1 2">
    <name type="scientific">Candidatus Enterousia avicola</name>
    <dbReference type="NCBI Taxonomy" id="2840787"/>
    <lineage>
        <taxon>Bacteria</taxon>
        <taxon>Pseudomonadati</taxon>
        <taxon>Pseudomonadota</taxon>
        <taxon>Alphaproteobacteria</taxon>
        <taxon>Candidatus Enterousia</taxon>
    </lineage>
</organism>